<protein>
    <recommendedName>
        <fullName evidence="6">F-box domain-containing protein</fullName>
    </recommendedName>
</protein>
<sequence length="1015" mass="109308">MAERRAGGPAGMHQAATAAINWQQVLNATAGIATSGIAASGGRGPTVAPELGQFVALAAPRGAFQSIAGQRHQFGSAGRAALHMARQIRPEQLQMPGAIEAQVLQMYQLGLNESIQGFANLQHQQQQQHQQYHRQQVLQHQQGGHIIAAVPLALGQPGALSEQHQILVAPPGIGGATVVMDSLINPLATGIGQAMAVGSASQHLQTSAHRLTAVVVHTAAELQQQRHQQQRRQQLGQALLQQQQQMQQQQHLQLRLQLLQQVQQQQNQVQHPRQHQQQLLQQQQQQQQQQLVQQQQQQQEQQQQQQQLVQQQLALNAQPPVQGTGPQQQAVIVMSPPQPSQSQSRPQPQPFHHHTVRAVRPVSAGIAFSTFPPTAHGGADSSVRSGSSSGSSARVQFSRQPLGAASNSSPAQMLATSGVGAVTTVTLTSGPGGCGGDSSATDLGEDIYDPYDGGSSDGGGSADSDSEFISPNHPICETASSWASLTAGLLARVMAVLAASGALPALAPALRRVCCHWRSVVDAHLDSLSPNIMKVRAITTRFTSLRSLHLDRCANIRNRDLLVLSRAAAAQHLHTLTLGDDRARPWVSNRGLASVCRITTLTRLTLRDCMSLTNRGLMPLSALMGLTCLSLRGCRKLTNQGVEALRGLHRLQHLSLYGVVRLSDKGLVPLAALPDLRTLELGHTRVRDEGLGHAARLSGLRALVLVREEVSDGGVRQLSALSGLTRLVLRDTAEVSGETLAVLLPALKELQVLDIQRNWSFNNMQLARVLPQLIASSCLTTLDLRATWVCDEGIAALARISSLRRLAISPQHEHWCKYLPLLLQLQQLTALVLRSLPSLPYQLIDALAALPNLRELDVSDPPPVVEGVAGWAAAAAATAAAVASKEPLRPYTIAALTRLRGLRHLDLSRRNLLPDQALFLAMFMPSLERLFAVHCPLPLEAVGRMWQQKPQLVVVAGSGTAAMHCLISLQQQMQQQKQQHGGQQEGARQPPGSAPALEVCLLPPLDDADGFFAFE</sequence>
<feature type="region of interest" description="Disordered" evidence="3">
    <location>
        <begin position="974"/>
        <end position="993"/>
    </location>
</feature>
<evidence type="ECO:0008006" key="6">
    <source>
        <dbReference type="Google" id="ProtNLM"/>
    </source>
</evidence>
<comment type="subcellular location">
    <subcellularLocation>
        <location evidence="1">Cytoplasm</location>
        <location evidence="1">Cytoskeleton</location>
        <location evidence="1">Cilium axoneme</location>
    </subcellularLocation>
</comment>
<dbReference type="Proteomes" id="UP001165090">
    <property type="component" value="Unassembled WGS sequence"/>
</dbReference>
<dbReference type="SUPFAM" id="SSF52047">
    <property type="entry name" value="RNI-like"/>
    <property type="match status" value="1"/>
</dbReference>
<keyword evidence="5" id="KW-1185">Reference proteome</keyword>
<dbReference type="PANTHER" id="PTHR13318">
    <property type="entry name" value="PARTNER OF PAIRED, ISOFORM B-RELATED"/>
    <property type="match status" value="1"/>
</dbReference>
<organism evidence="4 5">
    <name type="scientific">Volvox africanus</name>
    <dbReference type="NCBI Taxonomy" id="51714"/>
    <lineage>
        <taxon>Eukaryota</taxon>
        <taxon>Viridiplantae</taxon>
        <taxon>Chlorophyta</taxon>
        <taxon>core chlorophytes</taxon>
        <taxon>Chlorophyceae</taxon>
        <taxon>CS clade</taxon>
        <taxon>Chlamydomonadales</taxon>
        <taxon>Volvocaceae</taxon>
        <taxon>Volvox</taxon>
    </lineage>
</organism>
<dbReference type="Gene3D" id="3.80.10.10">
    <property type="entry name" value="Ribonuclease Inhibitor"/>
    <property type="match status" value="2"/>
</dbReference>
<evidence type="ECO:0000313" key="4">
    <source>
        <dbReference type="EMBL" id="GLI62007.1"/>
    </source>
</evidence>
<keyword evidence="2" id="KW-0175">Coiled coil</keyword>
<evidence type="ECO:0000256" key="2">
    <source>
        <dbReference type="SAM" id="Coils"/>
    </source>
</evidence>
<evidence type="ECO:0000256" key="1">
    <source>
        <dbReference type="ARBA" id="ARBA00004430"/>
    </source>
</evidence>
<name>A0ABQ5RWQ3_9CHLO</name>
<dbReference type="EMBL" id="BSDZ01000011">
    <property type="protein sequence ID" value="GLI62007.1"/>
    <property type="molecule type" value="Genomic_DNA"/>
</dbReference>
<accession>A0ABQ5RWQ3</accession>
<feature type="compositionally biased region" description="Low complexity" evidence="3">
    <location>
        <begin position="974"/>
        <end position="986"/>
    </location>
</feature>
<feature type="region of interest" description="Disordered" evidence="3">
    <location>
        <begin position="428"/>
        <end position="470"/>
    </location>
</feature>
<dbReference type="InterPro" id="IPR006553">
    <property type="entry name" value="Leu-rich_rpt_Cys-con_subtyp"/>
</dbReference>
<dbReference type="SMART" id="SM00367">
    <property type="entry name" value="LRR_CC"/>
    <property type="match status" value="3"/>
</dbReference>
<dbReference type="InterPro" id="IPR032675">
    <property type="entry name" value="LRR_dom_sf"/>
</dbReference>
<evidence type="ECO:0000256" key="3">
    <source>
        <dbReference type="SAM" id="MobiDB-lite"/>
    </source>
</evidence>
<comment type="caution">
    <text evidence="4">The sequence shown here is derived from an EMBL/GenBank/DDBJ whole genome shotgun (WGS) entry which is preliminary data.</text>
</comment>
<feature type="region of interest" description="Disordered" evidence="3">
    <location>
        <begin position="369"/>
        <end position="410"/>
    </location>
</feature>
<reference evidence="4 5" key="1">
    <citation type="journal article" date="2023" name="IScience">
        <title>Expanded male sex-determining region conserved during the evolution of homothallism in the green alga Volvox.</title>
        <authorList>
            <person name="Yamamoto K."/>
            <person name="Matsuzaki R."/>
            <person name="Mahakham W."/>
            <person name="Heman W."/>
            <person name="Sekimoto H."/>
            <person name="Kawachi M."/>
            <person name="Minakuchi Y."/>
            <person name="Toyoda A."/>
            <person name="Nozaki H."/>
        </authorList>
    </citation>
    <scope>NUCLEOTIDE SEQUENCE [LARGE SCALE GENOMIC DNA]</scope>
    <source>
        <strain evidence="4 5">NIES-4468</strain>
    </source>
</reference>
<feature type="compositionally biased region" description="Low complexity" evidence="3">
    <location>
        <begin position="377"/>
        <end position="395"/>
    </location>
</feature>
<evidence type="ECO:0000313" key="5">
    <source>
        <dbReference type="Proteomes" id="UP001165090"/>
    </source>
</evidence>
<gene>
    <name evidence="4" type="ORF">VaNZ11_004581</name>
</gene>
<dbReference type="PANTHER" id="PTHR13318:SF190">
    <property type="entry name" value="PARTNER OF PAIRED, ISOFORM B"/>
    <property type="match status" value="1"/>
</dbReference>
<feature type="coiled-coil region" evidence="2">
    <location>
        <begin position="277"/>
        <end position="312"/>
    </location>
</feature>
<proteinExistence type="predicted"/>